<comment type="cofactor">
    <cofactor evidence="2 6 7">
        <name>Mg(2+)</name>
        <dbReference type="ChEBI" id="CHEBI:18420"/>
    </cofactor>
</comment>
<evidence type="ECO:0000313" key="8">
    <source>
        <dbReference type="EMBL" id="PJF31250.1"/>
    </source>
</evidence>
<dbReference type="InterPro" id="IPR022337">
    <property type="entry name" value="Inositol_monophosphatase_SuhB"/>
</dbReference>
<dbReference type="EC" id="3.1.3.25" evidence="7"/>
<keyword evidence="4 7" id="KW-0378">Hydrolase</keyword>
<dbReference type="Gene3D" id="3.40.190.80">
    <property type="match status" value="1"/>
</dbReference>
<name>A0A2M8P131_9CHLR</name>
<dbReference type="FunFam" id="3.30.540.10:FF:000003">
    <property type="entry name" value="Inositol-1-monophosphatase"/>
    <property type="match status" value="1"/>
</dbReference>
<dbReference type="PANTHER" id="PTHR20854:SF4">
    <property type="entry name" value="INOSITOL-1-MONOPHOSPHATASE-RELATED"/>
    <property type="match status" value="1"/>
</dbReference>
<evidence type="ECO:0000256" key="7">
    <source>
        <dbReference type="RuleBase" id="RU364068"/>
    </source>
</evidence>
<reference evidence="8 9" key="1">
    <citation type="submission" date="2017-11" db="EMBL/GenBank/DDBJ databases">
        <title>Evolution of Phototrophy in the Chloroflexi Phylum Driven by Horizontal Gene Transfer.</title>
        <authorList>
            <person name="Ward L.M."/>
            <person name="Hemp J."/>
            <person name="Shih P.M."/>
            <person name="Mcglynn S.E."/>
            <person name="Fischer W."/>
        </authorList>
    </citation>
    <scope>NUCLEOTIDE SEQUENCE [LARGE SCALE GENOMIC DNA]</scope>
    <source>
        <strain evidence="8">CP2_2F</strain>
    </source>
</reference>
<dbReference type="Gene3D" id="3.30.540.10">
    <property type="entry name" value="Fructose-1,6-Bisphosphatase, subunit A, domain 1"/>
    <property type="match status" value="1"/>
</dbReference>
<dbReference type="InterPro" id="IPR020583">
    <property type="entry name" value="Inositol_monoP_metal-BS"/>
</dbReference>
<keyword evidence="3 6" id="KW-0479">Metal-binding</keyword>
<evidence type="ECO:0000256" key="5">
    <source>
        <dbReference type="ARBA" id="ARBA00022842"/>
    </source>
</evidence>
<dbReference type="PROSITE" id="PS00629">
    <property type="entry name" value="IMP_1"/>
    <property type="match status" value="1"/>
</dbReference>
<sequence>MSEPLDLAAALSLAEDAARRAAELLRSYFRHPKLKIQRKGATDLVTEADQRSEALIAQMLLSAYPDHALIGEEGGIQGNSAANYRWHVDPLDGTTNFAHQIPFFAVSIALSDANNVPLVGVVYDPIQEECFTALRGGGARLGRKKLRVSKTRKLAEALVASGFPHDKRVNPDNNTEEWACFVPRTQSVRRLGSAALELCYVAAGRLDGYWEARTHTWDILAGLLMVEESGGKLSNYRGRQEGVYEGVQVVASNGHIHEEMLEVLILGAAAPRP</sequence>
<dbReference type="PANTHER" id="PTHR20854">
    <property type="entry name" value="INOSITOL MONOPHOSPHATASE"/>
    <property type="match status" value="1"/>
</dbReference>
<dbReference type="InterPro" id="IPR000760">
    <property type="entry name" value="Inositol_monophosphatase-like"/>
</dbReference>
<dbReference type="GO" id="GO:0046872">
    <property type="term" value="F:metal ion binding"/>
    <property type="evidence" value="ECO:0007669"/>
    <property type="project" value="UniProtKB-KW"/>
</dbReference>
<gene>
    <name evidence="8" type="ORF">CUN51_05125</name>
</gene>
<dbReference type="GO" id="GO:0007165">
    <property type="term" value="P:signal transduction"/>
    <property type="evidence" value="ECO:0007669"/>
    <property type="project" value="TreeGrafter"/>
</dbReference>
<dbReference type="Proteomes" id="UP000228921">
    <property type="component" value="Unassembled WGS sequence"/>
</dbReference>
<dbReference type="InterPro" id="IPR033942">
    <property type="entry name" value="IMPase"/>
</dbReference>
<evidence type="ECO:0000256" key="4">
    <source>
        <dbReference type="ARBA" id="ARBA00022801"/>
    </source>
</evidence>
<dbReference type="EMBL" id="PGTK01000004">
    <property type="protein sequence ID" value="PJF31250.1"/>
    <property type="molecule type" value="Genomic_DNA"/>
</dbReference>
<dbReference type="AlphaFoldDB" id="A0A2M8P131"/>
<comment type="catalytic activity">
    <reaction evidence="1 7">
        <text>a myo-inositol phosphate + H2O = myo-inositol + phosphate</text>
        <dbReference type="Rhea" id="RHEA:24056"/>
        <dbReference type="ChEBI" id="CHEBI:15377"/>
        <dbReference type="ChEBI" id="CHEBI:17268"/>
        <dbReference type="ChEBI" id="CHEBI:43474"/>
        <dbReference type="ChEBI" id="CHEBI:84139"/>
        <dbReference type="EC" id="3.1.3.25"/>
    </reaction>
</comment>
<dbReference type="FunFam" id="3.40.190.80:FF:000020">
    <property type="entry name" value="Fructose-1,6-bisphosphatase/inositol-1-monophosphatase"/>
    <property type="match status" value="1"/>
</dbReference>
<comment type="similarity">
    <text evidence="7">Belongs to the inositol monophosphatase superfamily.</text>
</comment>
<dbReference type="PRINTS" id="PR01959">
    <property type="entry name" value="SBIMPHPHTASE"/>
</dbReference>
<keyword evidence="5 6" id="KW-0460">Magnesium</keyword>
<evidence type="ECO:0000256" key="2">
    <source>
        <dbReference type="ARBA" id="ARBA00001946"/>
    </source>
</evidence>
<feature type="binding site" evidence="6">
    <location>
        <position position="89"/>
    </location>
    <ligand>
        <name>Mg(2+)</name>
        <dbReference type="ChEBI" id="CHEBI:18420"/>
        <label>1</label>
        <note>catalytic</note>
    </ligand>
</feature>
<dbReference type="Pfam" id="PF00459">
    <property type="entry name" value="Inositol_P"/>
    <property type="match status" value="1"/>
</dbReference>
<dbReference type="CDD" id="cd01639">
    <property type="entry name" value="IMPase"/>
    <property type="match status" value="1"/>
</dbReference>
<evidence type="ECO:0000256" key="3">
    <source>
        <dbReference type="ARBA" id="ARBA00022723"/>
    </source>
</evidence>
<feature type="binding site" evidence="6">
    <location>
        <position position="72"/>
    </location>
    <ligand>
        <name>Mg(2+)</name>
        <dbReference type="ChEBI" id="CHEBI:18420"/>
        <label>1</label>
        <note>catalytic</note>
    </ligand>
</feature>
<accession>A0A2M8P131</accession>
<evidence type="ECO:0000256" key="1">
    <source>
        <dbReference type="ARBA" id="ARBA00001033"/>
    </source>
</evidence>
<proteinExistence type="inferred from homology"/>
<dbReference type="GO" id="GO:0006020">
    <property type="term" value="P:inositol metabolic process"/>
    <property type="evidence" value="ECO:0007669"/>
    <property type="project" value="TreeGrafter"/>
</dbReference>
<evidence type="ECO:0000313" key="9">
    <source>
        <dbReference type="Proteomes" id="UP000228921"/>
    </source>
</evidence>
<protein>
    <recommendedName>
        <fullName evidence="7">Inositol-1-monophosphatase</fullName>
        <ecNumber evidence="7">3.1.3.25</ecNumber>
    </recommendedName>
</protein>
<feature type="binding site" evidence="6">
    <location>
        <position position="218"/>
    </location>
    <ligand>
        <name>Mg(2+)</name>
        <dbReference type="ChEBI" id="CHEBI:18420"/>
        <label>1</label>
        <note>catalytic</note>
    </ligand>
</feature>
<feature type="binding site" evidence="6">
    <location>
        <position position="91"/>
    </location>
    <ligand>
        <name>Mg(2+)</name>
        <dbReference type="ChEBI" id="CHEBI:18420"/>
        <label>1</label>
        <note>catalytic</note>
    </ligand>
</feature>
<dbReference type="PRINTS" id="PR00377">
    <property type="entry name" value="IMPHPHTASES"/>
</dbReference>
<dbReference type="SUPFAM" id="SSF56655">
    <property type="entry name" value="Carbohydrate phosphatase"/>
    <property type="match status" value="1"/>
</dbReference>
<dbReference type="GO" id="GO:0008934">
    <property type="term" value="F:inositol monophosphate 1-phosphatase activity"/>
    <property type="evidence" value="ECO:0007669"/>
    <property type="project" value="InterPro"/>
</dbReference>
<organism evidence="8 9">
    <name type="scientific">Candidatus Thermofonsia Clade 1 bacterium</name>
    <dbReference type="NCBI Taxonomy" id="2364210"/>
    <lineage>
        <taxon>Bacteria</taxon>
        <taxon>Bacillati</taxon>
        <taxon>Chloroflexota</taxon>
        <taxon>Candidatus Thermofontia</taxon>
        <taxon>Candidatus Thermofonsia Clade 1</taxon>
    </lineage>
</organism>
<feature type="binding site" evidence="6">
    <location>
        <position position="92"/>
    </location>
    <ligand>
        <name>Mg(2+)</name>
        <dbReference type="ChEBI" id="CHEBI:18420"/>
        <label>1</label>
        <note>catalytic</note>
    </ligand>
</feature>
<evidence type="ECO:0000256" key="6">
    <source>
        <dbReference type="PIRSR" id="PIRSR600760-2"/>
    </source>
</evidence>
<comment type="caution">
    <text evidence="8">The sequence shown here is derived from an EMBL/GenBank/DDBJ whole genome shotgun (WGS) entry which is preliminary data.</text>
</comment>